<evidence type="ECO:0000313" key="1">
    <source>
        <dbReference type="EMBL" id="KAJ3485790.1"/>
    </source>
</evidence>
<proteinExistence type="predicted"/>
<reference evidence="1" key="1">
    <citation type="submission" date="2022-07" db="EMBL/GenBank/DDBJ databases">
        <title>Genome Sequence of Agrocybe chaxingu.</title>
        <authorList>
            <person name="Buettner E."/>
        </authorList>
    </citation>
    <scope>NUCLEOTIDE SEQUENCE</scope>
    <source>
        <strain evidence="1">MP-N11</strain>
    </source>
</reference>
<keyword evidence="2" id="KW-1185">Reference proteome</keyword>
<dbReference type="OrthoDB" id="3010872at2759"/>
<name>A0A9W8JRL3_9AGAR</name>
<dbReference type="Proteomes" id="UP001148786">
    <property type="component" value="Unassembled WGS sequence"/>
</dbReference>
<sequence>MSDAQFDALVAQFATVFAPPFADISTKTLAIIESNRSVHRLDSLVVPIVQIKPQANTILVTDEDAGYTDTPFFDLLEIRLSEGLGNELHETQLNKAKQTAVESSNSVLSAALFSASVLQNGLLSSKTIYAFARQGLQLPDERSEEERKEIVAIGTLIQLLVAGKIFVEKQLGLGFGLDKIVAALEALKANRTIQNAKGVDLLEKTIAASKIGFSDPLSPANTWTALFPSS</sequence>
<accession>A0A9W8JRL3</accession>
<gene>
    <name evidence="1" type="ORF">NLJ89_g11869</name>
</gene>
<protein>
    <submittedName>
        <fullName evidence="1">Uncharacterized protein</fullName>
    </submittedName>
</protein>
<dbReference type="AlphaFoldDB" id="A0A9W8JRL3"/>
<evidence type="ECO:0000313" key="2">
    <source>
        <dbReference type="Proteomes" id="UP001148786"/>
    </source>
</evidence>
<comment type="caution">
    <text evidence="1">The sequence shown here is derived from an EMBL/GenBank/DDBJ whole genome shotgun (WGS) entry which is preliminary data.</text>
</comment>
<organism evidence="1 2">
    <name type="scientific">Agrocybe chaxingu</name>
    <dbReference type="NCBI Taxonomy" id="84603"/>
    <lineage>
        <taxon>Eukaryota</taxon>
        <taxon>Fungi</taxon>
        <taxon>Dikarya</taxon>
        <taxon>Basidiomycota</taxon>
        <taxon>Agaricomycotina</taxon>
        <taxon>Agaricomycetes</taxon>
        <taxon>Agaricomycetidae</taxon>
        <taxon>Agaricales</taxon>
        <taxon>Agaricineae</taxon>
        <taxon>Strophariaceae</taxon>
        <taxon>Agrocybe</taxon>
    </lineage>
</organism>
<dbReference type="EMBL" id="JANKHO010003146">
    <property type="protein sequence ID" value="KAJ3485790.1"/>
    <property type="molecule type" value="Genomic_DNA"/>
</dbReference>